<dbReference type="Proteomes" id="UP000253961">
    <property type="component" value="Unassembled WGS sequence"/>
</dbReference>
<sequence>MNDDRKDLNKLIKNRDIYKALLICAFILWPCILIAAIYFYSKKGSIALFIPVFTLIAVFVPVYIQFRSLNAEVKSKEQGKL</sequence>
<keyword evidence="1" id="KW-0812">Transmembrane</keyword>
<proteinExistence type="predicted"/>
<reference evidence="2 3" key="1">
    <citation type="submission" date="2018-07" db="EMBL/GenBank/DDBJ databases">
        <title>Pedobacter sp. nov., isolated from soil.</title>
        <authorList>
            <person name="Zhou L.Y."/>
            <person name="Du Z.J."/>
        </authorList>
    </citation>
    <scope>NUCLEOTIDE SEQUENCE [LARGE SCALE GENOMIC DNA]</scope>
    <source>
        <strain evidence="2 3">JDX94</strain>
    </source>
</reference>
<evidence type="ECO:0000313" key="3">
    <source>
        <dbReference type="Proteomes" id="UP000253961"/>
    </source>
</evidence>
<keyword evidence="1" id="KW-0472">Membrane</keyword>
<evidence type="ECO:0000256" key="1">
    <source>
        <dbReference type="SAM" id="Phobius"/>
    </source>
</evidence>
<feature type="transmembrane region" description="Helical" evidence="1">
    <location>
        <begin position="46"/>
        <end position="66"/>
    </location>
</feature>
<comment type="caution">
    <text evidence="2">The sequence shown here is derived from an EMBL/GenBank/DDBJ whole genome shotgun (WGS) entry which is preliminary data.</text>
</comment>
<keyword evidence="3" id="KW-1185">Reference proteome</keyword>
<protein>
    <submittedName>
        <fullName evidence="2">Uncharacterized protein</fullName>
    </submittedName>
</protein>
<feature type="transmembrane region" description="Helical" evidence="1">
    <location>
        <begin position="20"/>
        <end position="40"/>
    </location>
</feature>
<accession>A0A369PX51</accession>
<dbReference type="AlphaFoldDB" id="A0A369PX51"/>
<gene>
    <name evidence="2" type="ORF">DU508_16030</name>
</gene>
<evidence type="ECO:0000313" key="2">
    <source>
        <dbReference type="EMBL" id="RDC55775.1"/>
    </source>
</evidence>
<dbReference type="EMBL" id="QPKV01000006">
    <property type="protein sequence ID" value="RDC55775.1"/>
    <property type="molecule type" value="Genomic_DNA"/>
</dbReference>
<keyword evidence="1" id="KW-1133">Transmembrane helix</keyword>
<name>A0A369PX51_9SPHI</name>
<organism evidence="2 3">
    <name type="scientific">Pedobacter chinensis</name>
    <dbReference type="NCBI Taxonomy" id="2282421"/>
    <lineage>
        <taxon>Bacteria</taxon>
        <taxon>Pseudomonadati</taxon>
        <taxon>Bacteroidota</taxon>
        <taxon>Sphingobacteriia</taxon>
        <taxon>Sphingobacteriales</taxon>
        <taxon>Sphingobacteriaceae</taxon>
        <taxon>Pedobacter</taxon>
    </lineage>
</organism>